<dbReference type="InterPro" id="IPR015943">
    <property type="entry name" value="WD40/YVTN_repeat-like_dom_sf"/>
</dbReference>
<comment type="caution">
    <text evidence="21">The sequence shown here is derived from an EMBL/GenBank/DDBJ whole genome shotgun (WGS) entry which is preliminary data.</text>
</comment>
<dbReference type="InterPro" id="IPR050310">
    <property type="entry name" value="VPS10-sortilin"/>
</dbReference>
<dbReference type="Pfam" id="PF15902">
    <property type="entry name" value="Sortilin-Vps10"/>
    <property type="match status" value="2"/>
</dbReference>
<dbReference type="GO" id="GO:0006896">
    <property type="term" value="P:Golgi to vacuole transport"/>
    <property type="evidence" value="ECO:0007669"/>
    <property type="project" value="TreeGrafter"/>
</dbReference>
<evidence type="ECO:0000256" key="19">
    <source>
        <dbReference type="SAM" id="SignalP"/>
    </source>
</evidence>
<dbReference type="GO" id="GO:0006895">
    <property type="term" value="P:Golgi to endosome transport"/>
    <property type="evidence" value="ECO:0007669"/>
    <property type="project" value="TreeGrafter"/>
</dbReference>
<comment type="function">
    <text evidence="13">Functions as a sorting receptor in the Golgi compartment required for the intracellular sorting and delivery of soluble vacuolar proteins, like carboxypeptidase Y (CPY) and proteinase A. Executes multiple rounds of sorting by cycling between the late Golgi and a prevacuolar endosome-like compartment.</text>
</comment>
<evidence type="ECO:0000256" key="8">
    <source>
        <dbReference type="ARBA" id="ARBA00022989"/>
    </source>
</evidence>
<evidence type="ECO:0000256" key="4">
    <source>
        <dbReference type="ARBA" id="ARBA00022448"/>
    </source>
</evidence>
<dbReference type="Gene3D" id="2.120.10.10">
    <property type="match status" value="1"/>
</dbReference>
<evidence type="ECO:0000256" key="3">
    <source>
        <dbReference type="ARBA" id="ARBA00015369"/>
    </source>
</evidence>
<dbReference type="EMBL" id="CAVMBE010000049">
    <property type="protein sequence ID" value="CAK4031526.1"/>
    <property type="molecule type" value="Genomic_DNA"/>
</dbReference>
<keyword evidence="12" id="KW-0325">Glycoprotein</keyword>
<feature type="transmembrane region" description="Helical" evidence="18">
    <location>
        <begin position="1397"/>
        <end position="1418"/>
    </location>
</feature>
<evidence type="ECO:0000256" key="14">
    <source>
        <dbReference type="ARBA" id="ARBA00031250"/>
    </source>
</evidence>
<dbReference type="InterPro" id="IPR031778">
    <property type="entry name" value="Sortilin_N"/>
</dbReference>
<dbReference type="InterPro" id="IPR006581">
    <property type="entry name" value="VPS10"/>
</dbReference>
<dbReference type="PANTHER" id="PTHR12106">
    <property type="entry name" value="SORTILIN RELATED"/>
    <property type="match status" value="1"/>
</dbReference>
<dbReference type="GO" id="GO:0005794">
    <property type="term" value="C:Golgi apparatus"/>
    <property type="evidence" value="ECO:0007669"/>
    <property type="project" value="UniProtKB-SubCell"/>
</dbReference>
<dbReference type="GO" id="GO:0005829">
    <property type="term" value="C:cytosol"/>
    <property type="evidence" value="ECO:0007669"/>
    <property type="project" value="GOC"/>
</dbReference>
<evidence type="ECO:0000256" key="1">
    <source>
        <dbReference type="ARBA" id="ARBA00004166"/>
    </source>
</evidence>
<evidence type="ECO:0000256" key="13">
    <source>
        <dbReference type="ARBA" id="ARBA00025569"/>
    </source>
</evidence>
<evidence type="ECO:0000256" key="10">
    <source>
        <dbReference type="ARBA" id="ARBA00023136"/>
    </source>
</evidence>
<keyword evidence="11" id="KW-0675">Receptor</keyword>
<accession>A0AAI8Z352</accession>
<dbReference type="GO" id="GO:0016020">
    <property type="term" value="C:membrane"/>
    <property type="evidence" value="ECO:0007669"/>
    <property type="project" value="InterPro"/>
</dbReference>
<dbReference type="Proteomes" id="UP001296104">
    <property type="component" value="Unassembled WGS sequence"/>
</dbReference>
<sequence length="1468" mass="164802">MRLVLGLIYSLLLALPAVGKKDKPEIEESKFDDRPGSLTYFEDSDIVLATVGETQTTYRSEDGGANWKKLDKVEEGEVMEVLKHPYDRKTAVILGTKKQHWITHNRGESWKSFKSKDIPSLSRPGIAFHATDPDRMLFHAEECRGLFCEDIVYYTTDGFESDPQLLSDNVISCIWAKTTDVFTTGDDKLDKDRVLCIAKGKFSLFSSDHRIVMTDDFFHSEPVEPVMSSGQTIEGVNNVAAVKKYMVFAAKSERTTEMAMYVSDDTKTWHRAEFGEHKLEEDAYTLLESTNYSMQVDVMTTRPLTGPMGVLLTSNSNGTFFTKNVEHTNRNTRGFVDFEKVTNIQGIVIVNLVENWEEVERKPLEDKEIISKISFDDGRTWEWMKVGDENLHLHSVTKQRNIGRIFSSPAPGLVMGIGNTGKRLGSYDEGDLFVSSDAGLTWKKALSKPHLYEFGAQGSVLVAIEDAETKVIQWSLDYGKTWEKTELKEKIKPLALTTTPDSTSLKFLLIATKDHDHVTYGLDFSDLHEGECKSKDFEKWPARVDDKGEPTCIMGHVQYFHRRKADAQCVAVSKDFEDPEESREPCKCTENDFECDYNFKRDEAGKCVKNGPIIPPEGACQGGKTKFKGTSGYRLIPGNDCTGGVDLAKEVERECTDSTSPPASGEVAVEVTKFEGKLAVEYFYLEREATARSDDETVLMRTDRNEVFKTHDHGKTWAPILKDEKVIAIYPHSYVNDRVYFATEGKKIFYSTDRLQNIHSFKVKDEPNESRIELLTFHPSEKDWLLYTGQRDCKSGGDGCLVVTEYSKNNGDDWNTLLKAVNKCQFVYREDRPDSEDLVYCEQHEGENTEKPLVLLSSKDWFEHKNELKRDVIQFATMSEYIVVAVRNEEQQTLQVESSIDGVTFANAKIPPNVDIPHQTGYTVLDSSTHAVFLHVTVNPKDDQSYGSIIKSNSNGTSYVLSISEVNRDNHGYVDFEKVSGMEGVAIVNRVANVKEVDGGEKKKLRTYITHNDGAAWDLLGRPEDPPKGKKYDCSGNSKEKCSLHLHGYTERVDPRHTFGSPSAVGILMGNGNVGEFLESKKDADTFISSDGGITWRFAAEGLWLWKYGDMGSIIVIVQTGKKTDTVRYTLDEGRTWKEYKLGEEIAVTDITTVPSDTSRNFLLWGQIGDKLSTINLDFSGLKERSERCNLDERNPGAGDYNLWSPKHPLSDDDCLFGHVSEYHRKKIDRDCFNGKEMESQLKHLHNIAKNCSCTRQDFECDFNYEPASDGSCRLVEGLEKPNPAAVCAKNPELTEFYEVTGYRRIPLTTCSGGKELDFTSRTHPCPGKEDEYEKKHGISGAGLFFAIVIPIAAAAGVGYWVWKNWDGKFGRIQLGDNGGYGGGAFDGDAPWIKYPVMLVSGIVAVIAAVPMVAQSVWRSVSTRMGRSPGYTRPYTSRSSFQRGRGDYAVVEPDDEGELLGDDSDEDV</sequence>
<feature type="chain" id="PRO_5042529322" description="Vacuolar protein sorting/targeting protein 10" evidence="19">
    <location>
        <begin position="20"/>
        <end position="1468"/>
    </location>
</feature>
<feature type="region of interest" description="Disordered" evidence="17">
    <location>
        <begin position="1424"/>
        <end position="1447"/>
    </location>
</feature>
<evidence type="ECO:0000256" key="11">
    <source>
        <dbReference type="ARBA" id="ARBA00023170"/>
    </source>
</evidence>
<dbReference type="PANTHER" id="PTHR12106:SF27">
    <property type="entry name" value="SORTILIN-RELATED RECEPTOR"/>
    <property type="match status" value="1"/>
</dbReference>
<dbReference type="GO" id="GO:0006623">
    <property type="term" value="P:protein targeting to vacuole"/>
    <property type="evidence" value="ECO:0007669"/>
    <property type="project" value="TreeGrafter"/>
</dbReference>
<keyword evidence="22" id="KW-1185">Reference proteome</keyword>
<keyword evidence="19" id="KW-0732">Signal</keyword>
<feature type="domain" description="VPS10" evidence="20">
    <location>
        <begin position="696"/>
        <end position="1331"/>
    </location>
</feature>
<evidence type="ECO:0000256" key="18">
    <source>
        <dbReference type="SAM" id="Phobius"/>
    </source>
</evidence>
<name>A0AAI8Z352_9PEZI</name>
<organism evidence="21 22">
    <name type="scientific">Lecanosticta acicola</name>
    <dbReference type="NCBI Taxonomy" id="111012"/>
    <lineage>
        <taxon>Eukaryota</taxon>
        <taxon>Fungi</taxon>
        <taxon>Dikarya</taxon>
        <taxon>Ascomycota</taxon>
        <taxon>Pezizomycotina</taxon>
        <taxon>Dothideomycetes</taxon>
        <taxon>Dothideomycetidae</taxon>
        <taxon>Mycosphaerellales</taxon>
        <taxon>Mycosphaerellaceae</taxon>
        <taxon>Lecanosticta</taxon>
    </lineage>
</organism>
<reference evidence="21" key="1">
    <citation type="submission" date="2023-11" db="EMBL/GenBank/DDBJ databases">
        <authorList>
            <person name="Alioto T."/>
            <person name="Alioto T."/>
            <person name="Gomez Garrido J."/>
        </authorList>
    </citation>
    <scope>NUCLEOTIDE SEQUENCE</scope>
</reference>
<keyword evidence="5 18" id="KW-0812">Transmembrane</keyword>
<feature type="signal peptide" evidence="19">
    <location>
        <begin position="1"/>
        <end position="19"/>
    </location>
</feature>
<evidence type="ECO:0000256" key="6">
    <source>
        <dbReference type="ARBA" id="ARBA00022737"/>
    </source>
</evidence>
<gene>
    <name evidence="21" type="ORF">LECACI_7A006684</name>
</gene>
<dbReference type="Pfam" id="PF15901">
    <property type="entry name" value="Sortilin_C"/>
    <property type="match status" value="2"/>
</dbReference>
<dbReference type="Gene3D" id="2.130.10.10">
    <property type="entry name" value="YVTN repeat-like/Quinoprotein amine dehydrogenase"/>
    <property type="match status" value="2"/>
</dbReference>
<evidence type="ECO:0000256" key="12">
    <source>
        <dbReference type="ARBA" id="ARBA00023180"/>
    </source>
</evidence>
<feature type="domain" description="VPS10" evidence="20">
    <location>
        <begin position="45"/>
        <end position="660"/>
    </location>
</feature>
<dbReference type="FunFam" id="3.30.60.270:FF:000005">
    <property type="entry name" value="Sortilin"/>
    <property type="match status" value="2"/>
</dbReference>
<evidence type="ECO:0000256" key="17">
    <source>
        <dbReference type="SAM" id="MobiDB-lite"/>
    </source>
</evidence>
<dbReference type="SUPFAM" id="SSF110296">
    <property type="entry name" value="Oligoxyloglucan reducing end-specific cellobiohydrolase"/>
    <property type="match status" value="2"/>
</dbReference>
<keyword evidence="6" id="KW-0677">Repeat</keyword>
<evidence type="ECO:0000256" key="16">
    <source>
        <dbReference type="ARBA" id="ARBA00031902"/>
    </source>
</evidence>
<comment type="subcellular location">
    <subcellularLocation>
        <location evidence="1">Golgi apparatus</location>
        <location evidence="1">trans-Golgi network membrane</location>
        <topology evidence="1">Multi-pass membrane protein</topology>
    </subcellularLocation>
    <subcellularLocation>
        <location evidence="2">Prevacuolar compartment membrane</location>
        <topology evidence="2">Multi-pass membrane protein</topology>
    </subcellularLocation>
</comment>
<keyword evidence="4" id="KW-0813">Transport</keyword>
<evidence type="ECO:0000256" key="5">
    <source>
        <dbReference type="ARBA" id="ARBA00022692"/>
    </source>
</evidence>
<feature type="transmembrane region" description="Helical" evidence="18">
    <location>
        <begin position="1342"/>
        <end position="1363"/>
    </location>
</feature>
<protein>
    <recommendedName>
        <fullName evidence="3">Vacuolar protein sorting/targeting protein 10</fullName>
    </recommendedName>
    <alternativeName>
        <fullName evidence="15">Carboxypeptidase Y receptor</fullName>
    </alternativeName>
    <alternativeName>
        <fullName evidence="14 16">Sortilin VPS10</fullName>
    </alternativeName>
</protein>
<dbReference type="CDD" id="cd15482">
    <property type="entry name" value="Sialidase_non-viral"/>
    <property type="match status" value="2"/>
</dbReference>
<evidence type="ECO:0000256" key="15">
    <source>
        <dbReference type="ARBA" id="ARBA00031354"/>
    </source>
</evidence>
<dbReference type="SMART" id="SM00602">
    <property type="entry name" value="VPS10"/>
    <property type="match status" value="2"/>
</dbReference>
<evidence type="ECO:0000256" key="7">
    <source>
        <dbReference type="ARBA" id="ARBA00022927"/>
    </source>
</evidence>
<dbReference type="InterPro" id="IPR031777">
    <property type="entry name" value="Sortilin_C"/>
</dbReference>
<evidence type="ECO:0000313" key="22">
    <source>
        <dbReference type="Proteomes" id="UP001296104"/>
    </source>
</evidence>
<proteinExistence type="predicted"/>
<dbReference type="Gene3D" id="2.10.70.80">
    <property type="match status" value="2"/>
</dbReference>
<keyword evidence="8 18" id="KW-1133">Transmembrane helix</keyword>
<keyword evidence="10 18" id="KW-0472">Membrane</keyword>
<dbReference type="Gene3D" id="3.30.60.270">
    <property type="match status" value="2"/>
</dbReference>
<evidence type="ECO:0000256" key="9">
    <source>
        <dbReference type="ARBA" id="ARBA00023034"/>
    </source>
</evidence>
<evidence type="ECO:0000256" key="2">
    <source>
        <dbReference type="ARBA" id="ARBA00004488"/>
    </source>
</evidence>
<evidence type="ECO:0000259" key="20">
    <source>
        <dbReference type="SMART" id="SM00602"/>
    </source>
</evidence>
<keyword evidence="7" id="KW-0653">Protein transport</keyword>
<evidence type="ECO:0000313" key="21">
    <source>
        <dbReference type="EMBL" id="CAK4031526.1"/>
    </source>
</evidence>
<keyword evidence="9" id="KW-0333">Golgi apparatus</keyword>